<comment type="caution">
    <text evidence="1">The sequence shown here is derived from an EMBL/GenBank/DDBJ whole genome shotgun (WGS) entry which is preliminary data.</text>
</comment>
<proteinExistence type="predicted"/>
<keyword evidence="2" id="KW-1185">Reference proteome</keyword>
<sequence length="180" mass="20421">MAAMMRTLLYSKAAAAQKRWHRAWKMIDVVWPRTNHIGMSAVFIRRPQRSRHESEEAKPPGRAKDISPRQHQRLRTNVIRTAPSLDLNDAAHPKLVQAGQRRSTSPTRTEKKKELEPLKTNTWSSGEGGPLSPYVSSLERRLISSSLGFRLRRTTSGIDENRRLPGLTFADDIVLMAEST</sequence>
<accession>A0ACB7S1H3</accession>
<reference evidence="1" key="1">
    <citation type="submission" date="2020-05" db="EMBL/GenBank/DDBJ databases">
        <title>Large-scale comparative analyses of tick genomes elucidate their genetic diversity and vector capacities.</title>
        <authorList>
            <person name="Jia N."/>
            <person name="Wang J."/>
            <person name="Shi W."/>
            <person name="Du L."/>
            <person name="Sun Y."/>
            <person name="Zhan W."/>
            <person name="Jiang J."/>
            <person name="Wang Q."/>
            <person name="Zhang B."/>
            <person name="Ji P."/>
            <person name="Sakyi L.B."/>
            <person name="Cui X."/>
            <person name="Yuan T."/>
            <person name="Jiang B."/>
            <person name="Yang W."/>
            <person name="Lam T.T.-Y."/>
            <person name="Chang Q."/>
            <person name="Ding S."/>
            <person name="Wang X."/>
            <person name="Zhu J."/>
            <person name="Ruan X."/>
            <person name="Zhao L."/>
            <person name="Wei J."/>
            <person name="Que T."/>
            <person name="Du C."/>
            <person name="Cheng J."/>
            <person name="Dai P."/>
            <person name="Han X."/>
            <person name="Huang E."/>
            <person name="Gao Y."/>
            <person name="Liu J."/>
            <person name="Shao H."/>
            <person name="Ye R."/>
            <person name="Li L."/>
            <person name="Wei W."/>
            <person name="Wang X."/>
            <person name="Wang C."/>
            <person name="Yang T."/>
            <person name="Huo Q."/>
            <person name="Li W."/>
            <person name="Guo W."/>
            <person name="Chen H."/>
            <person name="Zhou L."/>
            <person name="Ni X."/>
            <person name="Tian J."/>
            <person name="Zhou Y."/>
            <person name="Sheng Y."/>
            <person name="Liu T."/>
            <person name="Pan Y."/>
            <person name="Xia L."/>
            <person name="Li J."/>
            <person name="Zhao F."/>
            <person name="Cao W."/>
        </authorList>
    </citation>
    <scope>NUCLEOTIDE SEQUENCE</scope>
    <source>
        <strain evidence="1">Hyas-2018</strain>
    </source>
</reference>
<dbReference type="Proteomes" id="UP000821845">
    <property type="component" value="Chromosome 6"/>
</dbReference>
<evidence type="ECO:0000313" key="1">
    <source>
        <dbReference type="EMBL" id="KAH6927912.1"/>
    </source>
</evidence>
<name>A0ACB7S1H3_HYAAI</name>
<protein>
    <submittedName>
        <fullName evidence="1">Uncharacterized protein</fullName>
    </submittedName>
</protein>
<gene>
    <name evidence="1" type="ORF">HPB50_009845</name>
</gene>
<dbReference type="EMBL" id="CM023486">
    <property type="protein sequence ID" value="KAH6927912.1"/>
    <property type="molecule type" value="Genomic_DNA"/>
</dbReference>
<organism evidence="1 2">
    <name type="scientific">Hyalomma asiaticum</name>
    <name type="common">Tick</name>
    <dbReference type="NCBI Taxonomy" id="266040"/>
    <lineage>
        <taxon>Eukaryota</taxon>
        <taxon>Metazoa</taxon>
        <taxon>Ecdysozoa</taxon>
        <taxon>Arthropoda</taxon>
        <taxon>Chelicerata</taxon>
        <taxon>Arachnida</taxon>
        <taxon>Acari</taxon>
        <taxon>Parasitiformes</taxon>
        <taxon>Ixodida</taxon>
        <taxon>Ixodoidea</taxon>
        <taxon>Ixodidae</taxon>
        <taxon>Hyalomminae</taxon>
        <taxon>Hyalomma</taxon>
    </lineage>
</organism>
<evidence type="ECO:0000313" key="2">
    <source>
        <dbReference type="Proteomes" id="UP000821845"/>
    </source>
</evidence>